<dbReference type="InterPro" id="IPR001611">
    <property type="entry name" value="Leu-rich_rpt"/>
</dbReference>
<evidence type="ECO:0000256" key="4">
    <source>
        <dbReference type="ARBA" id="ARBA00022729"/>
    </source>
</evidence>
<keyword evidence="4 7" id="KW-0732">Signal</keyword>
<dbReference type="GO" id="GO:0005576">
    <property type="term" value="C:extracellular region"/>
    <property type="evidence" value="ECO:0007669"/>
    <property type="project" value="UniProtKB-SubCell"/>
</dbReference>
<dbReference type="InterPro" id="IPR051582">
    <property type="entry name" value="LRR_extensin-like_regulator"/>
</dbReference>
<dbReference type="InterPro" id="IPR032675">
    <property type="entry name" value="LRR_dom_sf"/>
</dbReference>
<dbReference type="KEGG" id="pavi:110765140"/>
<evidence type="ECO:0000256" key="3">
    <source>
        <dbReference type="ARBA" id="ARBA00022614"/>
    </source>
</evidence>
<evidence type="ECO:0000256" key="6">
    <source>
        <dbReference type="SAM" id="MobiDB-lite"/>
    </source>
</evidence>
<dbReference type="PANTHER" id="PTHR32093">
    <property type="entry name" value="LEUCINE-RICH REPEAT EXTENSIN-LIKE PROTEIN 3-RELATED"/>
    <property type="match status" value="1"/>
</dbReference>
<feature type="chain" id="PRO_5028253218" evidence="7">
    <location>
        <begin position="28"/>
        <end position="506"/>
    </location>
</feature>
<dbReference type="SMR" id="A0A6P5T9X6"/>
<dbReference type="PRINTS" id="PR01217">
    <property type="entry name" value="PRICHEXTENSN"/>
</dbReference>
<dbReference type="Pfam" id="PF00560">
    <property type="entry name" value="LRR_1"/>
    <property type="match status" value="1"/>
</dbReference>
<organism evidence="8 9">
    <name type="scientific">Prunus avium</name>
    <name type="common">Cherry</name>
    <name type="synonym">Cerasus avium</name>
    <dbReference type="NCBI Taxonomy" id="42229"/>
    <lineage>
        <taxon>Eukaryota</taxon>
        <taxon>Viridiplantae</taxon>
        <taxon>Streptophyta</taxon>
        <taxon>Embryophyta</taxon>
        <taxon>Tracheophyta</taxon>
        <taxon>Spermatophyta</taxon>
        <taxon>Magnoliopsida</taxon>
        <taxon>eudicotyledons</taxon>
        <taxon>Gunneridae</taxon>
        <taxon>Pentapetalae</taxon>
        <taxon>rosids</taxon>
        <taxon>fabids</taxon>
        <taxon>Rosales</taxon>
        <taxon>Rosaceae</taxon>
        <taxon>Amygdaloideae</taxon>
        <taxon>Amygdaleae</taxon>
        <taxon>Prunus</taxon>
    </lineage>
</organism>
<accession>A0A6P5T9X6</accession>
<evidence type="ECO:0000256" key="7">
    <source>
        <dbReference type="SAM" id="SignalP"/>
    </source>
</evidence>
<feature type="region of interest" description="Disordered" evidence="6">
    <location>
        <begin position="43"/>
        <end position="135"/>
    </location>
</feature>
<protein>
    <submittedName>
        <fullName evidence="9">Uncharacterized protein At4g06744-like</fullName>
    </submittedName>
</protein>
<reference evidence="9" key="1">
    <citation type="submission" date="2025-08" db="UniProtKB">
        <authorList>
            <consortium name="RefSeq"/>
        </authorList>
    </citation>
    <scope>IDENTIFICATION</scope>
</reference>
<dbReference type="AlphaFoldDB" id="A0A6P5T9X6"/>
<sequence length="506" mass="55434">MATFSFFASLLISIFLVHLCLYHEVESADDQLISTHREALEIIIGGGSPPTPSPEFENCPPPLPPPCPPPPSPPLPPPSPSPPPLMPPPSPPPPSPSPPLPPPPSSPSPLPPPPPPPKCPPPPPKCPPPPPPKPFESKRIELAFHVFQNFSRLIKDDPKNFAKSWKGTDVCKYKGVVCAIHPDYKQKAVAGLDINGALFGGRNAKLPLDGFLDKLEDLAFFHANSNNFTGSVPKAVSKLKFFYELDLSNNKLIGGFPNEVLAATNLTFLDLRFNSFAGSVTPEVFKLDVDVLFLNNNNFNQKIPDNLGSSPAHYFTFANNKFTGPIPRSIGQASKTLFEVLFLGNSLTGCLPYEIGYLNQATVFDVSSNYLTGPIPHSFSCLAKIDYLNLASNSFYGPVPEQVCTLSNLRNLSLANNYFTEVGPECRKLIKKKFLDVKHNCILGEPSQKTKAQCAAFFSKPRKCPNEKEMTYVPCKRHWGSNEKKPEHQKQASAPLSYGSLVPHRL</sequence>
<dbReference type="Gene3D" id="3.80.10.10">
    <property type="entry name" value="Ribonuclease Inhibitor"/>
    <property type="match status" value="2"/>
</dbReference>
<proteinExistence type="predicted"/>
<feature type="region of interest" description="Disordered" evidence="6">
    <location>
        <begin position="481"/>
        <end position="506"/>
    </location>
</feature>
<dbReference type="SUPFAM" id="SSF81995">
    <property type="entry name" value="beta-sandwich domain of Sec23/24"/>
    <property type="match status" value="1"/>
</dbReference>
<dbReference type="Gramene" id="Pav_sc0001126.1_g030.1.mk:mrna">
    <property type="protein sequence ID" value="Pav_sc0001126.1_g030.1.mk:mrna"/>
    <property type="gene ID" value="Pav_sc0001126.1_g030.1.mk"/>
</dbReference>
<dbReference type="RefSeq" id="XP_021823905.1">
    <property type="nucleotide sequence ID" value="XM_021968213.1"/>
</dbReference>
<feature type="compositionally biased region" description="Pro residues" evidence="6">
    <location>
        <begin position="49"/>
        <end position="134"/>
    </location>
</feature>
<keyword evidence="5" id="KW-0677">Repeat</keyword>
<dbReference type="GeneID" id="110765140"/>
<keyword evidence="3" id="KW-0433">Leucine-rich repeat</keyword>
<dbReference type="Proteomes" id="UP000515124">
    <property type="component" value="Unplaced"/>
</dbReference>
<keyword evidence="2" id="KW-0964">Secreted</keyword>
<dbReference type="FunFam" id="3.80.10.10:FF:000383">
    <property type="entry name" value="Leucine-rich repeat receptor protein kinase EMS1"/>
    <property type="match status" value="1"/>
</dbReference>
<gene>
    <name evidence="9" type="primary">LOC110765140</name>
</gene>
<name>A0A6P5T9X6_PRUAV</name>
<dbReference type="SUPFAM" id="SSF52058">
    <property type="entry name" value="L domain-like"/>
    <property type="match status" value="1"/>
</dbReference>
<evidence type="ECO:0000256" key="5">
    <source>
        <dbReference type="ARBA" id="ARBA00022737"/>
    </source>
</evidence>
<comment type="subcellular location">
    <subcellularLocation>
        <location evidence="1">Secreted</location>
    </subcellularLocation>
</comment>
<dbReference type="PANTHER" id="PTHR32093:SF131">
    <property type="entry name" value="LEUCINE-RICH REPEAT-CONTAINING N-TERMINAL PLANT-TYPE DOMAIN-CONTAINING PROTEIN"/>
    <property type="match status" value="1"/>
</dbReference>
<keyword evidence="8" id="KW-1185">Reference proteome</keyword>
<evidence type="ECO:0000256" key="2">
    <source>
        <dbReference type="ARBA" id="ARBA00022525"/>
    </source>
</evidence>
<feature type="signal peptide" evidence="7">
    <location>
        <begin position="1"/>
        <end position="27"/>
    </location>
</feature>
<evidence type="ECO:0000313" key="8">
    <source>
        <dbReference type="Proteomes" id="UP000515124"/>
    </source>
</evidence>
<feature type="compositionally biased region" description="Basic and acidic residues" evidence="6">
    <location>
        <begin position="481"/>
        <end position="490"/>
    </location>
</feature>
<evidence type="ECO:0000313" key="9">
    <source>
        <dbReference type="RefSeq" id="XP_021823905.1"/>
    </source>
</evidence>
<evidence type="ECO:0000256" key="1">
    <source>
        <dbReference type="ARBA" id="ARBA00004613"/>
    </source>
</evidence>